<keyword evidence="4" id="KW-1185">Reference proteome</keyword>
<dbReference type="EMBL" id="KV460212">
    <property type="protein sequence ID" value="OBT99527.1"/>
    <property type="molecule type" value="Genomic_DNA"/>
</dbReference>
<feature type="region of interest" description="Disordered" evidence="2">
    <location>
        <begin position="1"/>
        <end position="60"/>
    </location>
</feature>
<reference evidence="4" key="2">
    <citation type="journal article" date="2018" name="Nat. Commun.">
        <title>Extreme sensitivity to ultraviolet light in the fungal pathogen causing white-nose syndrome of bats.</title>
        <authorList>
            <person name="Palmer J.M."/>
            <person name="Drees K.P."/>
            <person name="Foster J.T."/>
            <person name="Lindner D.L."/>
        </authorList>
    </citation>
    <scope>NUCLEOTIDE SEQUENCE [LARGE SCALE GENOMIC DNA]</scope>
    <source>
        <strain evidence="4">UAMH 10579</strain>
    </source>
</reference>
<feature type="compositionally biased region" description="Low complexity" evidence="2">
    <location>
        <begin position="172"/>
        <end position="193"/>
    </location>
</feature>
<evidence type="ECO:0000313" key="3">
    <source>
        <dbReference type="EMBL" id="OBT99527.1"/>
    </source>
</evidence>
<dbReference type="PANTHER" id="PTHR48125:SF12">
    <property type="entry name" value="AT HOOK TRANSCRIPTION FACTOR FAMILY-RELATED"/>
    <property type="match status" value="1"/>
</dbReference>
<feature type="compositionally biased region" description="Pro residues" evidence="2">
    <location>
        <begin position="16"/>
        <end position="25"/>
    </location>
</feature>
<feature type="compositionally biased region" description="Basic and acidic residues" evidence="2">
    <location>
        <begin position="276"/>
        <end position="287"/>
    </location>
</feature>
<keyword evidence="1" id="KW-0175">Coiled coil</keyword>
<gene>
    <name evidence="3" type="ORF">VE01_02976</name>
</gene>
<evidence type="ECO:0000256" key="2">
    <source>
        <dbReference type="SAM" id="MobiDB-lite"/>
    </source>
</evidence>
<feature type="coiled-coil region" evidence="1">
    <location>
        <begin position="439"/>
        <end position="474"/>
    </location>
</feature>
<dbReference type="GeneID" id="28836362"/>
<feature type="compositionally biased region" description="Acidic residues" evidence="2">
    <location>
        <begin position="1"/>
        <end position="10"/>
    </location>
</feature>
<feature type="compositionally biased region" description="Basic and acidic residues" evidence="2">
    <location>
        <begin position="203"/>
        <end position="252"/>
    </location>
</feature>
<dbReference type="AlphaFoldDB" id="A0A1B8GUM2"/>
<sequence>MAEPMEDSIDGSENPPLQPPQPSPPTASSSRASTETLDGHSLSLPDPQLQNQTDPTPAPAFTALPSLSLPGSSHIIVLPALPNLEPNPFSLFAANDSAPANNQSPVLAAAQRVFPVNTTRLSQAGQRRSIRANLGRAFDFAAAPRPNRGIQRVYFDNSPALFRHTNPPPLVPSNAPAPATEPVVAAASPPSTTDSEPNQQELEQQRQQRRLERRELRRDDRQRQREIRREARREASREARREARQLESDTRQRSRWQRRAAAAHPNSPMRQALIVRSRERIREERRAGGQPERTPEAQGTPPAFDLRFFGGRAPNTGEEERVARERARLDEQQAEAMAQEELERLAAAGDQDAIASVRRRVAPAAPGPPVGFGPGFVEMTFEQVPGAEGIDGEMGGGPEEVQDPEQLRAARLAHLAERNAWIAESARAMGAGSMLERINMERREKMAREKEEAKREMEELLERMAAKKGRQERERWAGRGGGALERLKIRVGESFGVLEGEVVLARHAHVHHTDPPEALLKSTRAAARANARAAHKAANAISTPPITITPAEKEEVQRAARAFALATEEERIMNAIRSGVPVARRGVAGVIRQEVREGQRVFIHETTEVRTVPVGEGVVDAESITEEIERRNLEVERMMVRLESQRAGVRRGVAELTRMREEARAAGVEPERDQAVEEAVAEMERTGVELERRAAEVRMQGVELQRRRAEVDGRRMLERGREELERAERERNEAAGQEAEGRVVVVGAAGRLTPHMRLALVGTRGLRDAAANARAGVAEGEPLEGARLEEAWSRLAAGNVEVLGEVMRVNGVDEMGRAEERSAEAEETSSATITVPPAVEDAQAEMHRRVGVVEMIIGRMRDEGEMVDGWEVFEALETAMESLRAQGDGPVLLEGGGERYREALEMVQMLMRGGPRDGEER</sequence>
<dbReference type="RefSeq" id="XP_018133260.1">
    <property type="nucleotide sequence ID" value="XM_018272476.2"/>
</dbReference>
<proteinExistence type="predicted"/>
<dbReference type="Proteomes" id="UP000091956">
    <property type="component" value="Unassembled WGS sequence"/>
</dbReference>
<dbReference type="PANTHER" id="PTHR48125">
    <property type="entry name" value="LP07818P1"/>
    <property type="match status" value="1"/>
</dbReference>
<reference evidence="3 4" key="1">
    <citation type="submission" date="2016-03" db="EMBL/GenBank/DDBJ databases">
        <title>Comparative genomics of Pseudogymnoascus destructans, the fungus causing white-nose syndrome of bats.</title>
        <authorList>
            <person name="Palmer J.M."/>
            <person name="Drees K.P."/>
            <person name="Foster J.T."/>
            <person name="Lindner D.L."/>
        </authorList>
    </citation>
    <scope>NUCLEOTIDE SEQUENCE [LARGE SCALE GENOMIC DNA]</scope>
    <source>
        <strain evidence="3 4">UAMH 10579</strain>
    </source>
</reference>
<evidence type="ECO:0000313" key="4">
    <source>
        <dbReference type="Proteomes" id="UP000091956"/>
    </source>
</evidence>
<organism evidence="3 4">
    <name type="scientific">Pseudogymnoascus verrucosus</name>
    <dbReference type="NCBI Taxonomy" id="342668"/>
    <lineage>
        <taxon>Eukaryota</taxon>
        <taxon>Fungi</taxon>
        <taxon>Dikarya</taxon>
        <taxon>Ascomycota</taxon>
        <taxon>Pezizomycotina</taxon>
        <taxon>Leotiomycetes</taxon>
        <taxon>Thelebolales</taxon>
        <taxon>Thelebolaceae</taxon>
        <taxon>Pseudogymnoascus</taxon>
    </lineage>
</organism>
<protein>
    <submittedName>
        <fullName evidence="3">Uncharacterized protein</fullName>
    </submittedName>
</protein>
<dbReference type="OrthoDB" id="3440450at2759"/>
<dbReference type="STRING" id="342668.A0A1B8GUM2"/>
<name>A0A1B8GUM2_9PEZI</name>
<feature type="coiled-coil region" evidence="1">
    <location>
        <begin position="680"/>
        <end position="737"/>
    </location>
</feature>
<evidence type="ECO:0000256" key="1">
    <source>
        <dbReference type="SAM" id="Coils"/>
    </source>
</evidence>
<feature type="region of interest" description="Disordered" evidence="2">
    <location>
        <begin position="165"/>
        <end position="320"/>
    </location>
</feature>
<accession>A0A1B8GUM2</accession>